<dbReference type="SUPFAM" id="SSF51905">
    <property type="entry name" value="FAD/NAD(P)-binding domain"/>
    <property type="match status" value="1"/>
</dbReference>
<comment type="similarity">
    <text evidence="2">Belongs to the GMC oxidoreductase family.</text>
</comment>
<evidence type="ECO:0000256" key="4">
    <source>
        <dbReference type="ARBA" id="ARBA00022827"/>
    </source>
</evidence>
<accession>A0A8J2N3J0</accession>
<dbReference type="RefSeq" id="XP_043173289.1">
    <property type="nucleotide sequence ID" value="XM_043317354.1"/>
</dbReference>
<keyword evidence="5" id="KW-0560">Oxidoreductase</keyword>
<dbReference type="Pfam" id="PF00732">
    <property type="entry name" value="GMC_oxred_N"/>
    <property type="match status" value="1"/>
</dbReference>
<evidence type="ECO:0000256" key="6">
    <source>
        <dbReference type="SAM" id="SignalP"/>
    </source>
</evidence>
<dbReference type="InterPro" id="IPR000172">
    <property type="entry name" value="GMC_OxRdtase_N"/>
</dbReference>
<dbReference type="Proteomes" id="UP000676310">
    <property type="component" value="Unassembled WGS sequence"/>
</dbReference>
<evidence type="ECO:0000256" key="3">
    <source>
        <dbReference type="ARBA" id="ARBA00022630"/>
    </source>
</evidence>
<reference evidence="8" key="1">
    <citation type="submission" date="2021-05" db="EMBL/GenBank/DDBJ databases">
        <authorList>
            <person name="Stam R."/>
        </authorList>
    </citation>
    <scope>NUCLEOTIDE SEQUENCE</scope>
    <source>
        <strain evidence="8">CS162</strain>
    </source>
</reference>
<dbReference type="GO" id="GO:0050660">
    <property type="term" value="F:flavin adenine dinucleotide binding"/>
    <property type="evidence" value="ECO:0007669"/>
    <property type="project" value="InterPro"/>
</dbReference>
<gene>
    <name evidence="8" type="ORF">ALTATR162_LOCUS9720</name>
</gene>
<comment type="cofactor">
    <cofactor evidence="1">
        <name>FAD</name>
        <dbReference type="ChEBI" id="CHEBI:57692"/>
    </cofactor>
</comment>
<organism evidence="8 9">
    <name type="scientific">Alternaria atra</name>
    <dbReference type="NCBI Taxonomy" id="119953"/>
    <lineage>
        <taxon>Eukaryota</taxon>
        <taxon>Fungi</taxon>
        <taxon>Dikarya</taxon>
        <taxon>Ascomycota</taxon>
        <taxon>Pezizomycotina</taxon>
        <taxon>Dothideomycetes</taxon>
        <taxon>Pleosporomycetidae</taxon>
        <taxon>Pleosporales</taxon>
        <taxon>Pleosporineae</taxon>
        <taxon>Pleosporaceae</taxon>
        <taxon>Alternaria</taxon>
        <taxon>Alternaria sect. Ulocladioides</taxon>
    </lineage>
</organism>
<dbReference type="PANTHER" id="PTHR11552">
    <property type="entry name" value="GLUCOSE-METHANOL-CHOLINE GMC OXIDOREDUCTASE"/>
    <property type="match status" value="1"/>
</dbReference>
<dbReference type="EMBL" id="CAJRGZ010000025">
    <property type="protein sequence ID" value="CAG5181354.1"/>
    <property type="molecule type" value="Genomic_DNA"/>
</dbReference>
<dbReference type="Gene3D" id="3.30.560.10">
    <property type="entry name" value="Glucose Oxidase, domain 3"/>
    <property type="match status" value="1"/>
</dbReference>
<dbReference type="GeneID" id="67021973"/>
<dbReference type="OrthoDB" id="269227at2759"/>
<comment type="caution">
    <text evidence="8">The sequence shown here is derived from an EMBL/GenBank/DDBJ whole genome shotgun (WGS) entry which is preliminary data.</text>
</comment>
<dbReference type="InterPro" id="IPR027424">
    <property type="entry name" value="Glucose_Oxidase_domain_2"/>
</dbReference>
<evidence type="ECO:0000313" key="8">
    <source>
        <dbReference type="EMBL" id="CAG5181354.1"/>
    </source>
</evidence>
<dbReference type="Gene3D" id="3.50.50.60">
    <property type="entry name" value="FAD/NAD(P)-binding domain"/>
    <property type="match status" value="2"/>
</dbReference>
<sequence>MLSPRNLAVAALLGLSSAQDTYDYVIIGGGVSGLVVANRLTEDKKKSVLKGTEFVPPPAETVEQVGITWDPEGYGKGPLKLGISDTQYSDIVDYFKAFQGTGGAYPARDGNNGEAYGTSWYPNTMNPRTGERSHARNSYYDPVMSRTNLKVVLQTVATELVFDGEKKLTTKGVKVTDKATGSSTTYYAKKEVILAAARGNSLAMIPLPVVDPENYRSLANRIRGLKNDEYLPPIYKNNKKLLKGVKAQRKVLTDIFENEKAAVVEYGIPSSGGYILVVFSSPQYLCFYQIIWYFFFSSLPS</sequence>
<dbReference type="PANTHER" id="PTHR11552:SF115">
    <property type="entry name" value="DEHYDROGENASE XPTC-RELATED"/>
    <property type="match status" value="1"/>
</dbReference>
<name>A0A8J2N3J0_9PLEO</name>
<keyword evidence="3" id="KW-0285">Flavoprotein</keyword>
<evidence type="ECO:0000256" key="5">
    <source>
        <dbReference type="ARBA" id="ARBA00023002"/>
    </source>
</evidence>
<dbReference type="GO" id="GO:0016614">
    <property type="term" value="F:oxidoreductase activity, acting on CH-OH group of donors"/>
    <property type="evidence" value="ECO:0007669"/>
    <property type="project" value="InterPro"/>
</dbReference>
<dbReference type="Gene3D" id="4.10.450.10">
    <property type="entry name" value="Glucose Oxidase, domain 2"/>
    <property type="match status" value="1"/>
</dbReference>
<protein>
    <recommendedName>
        <fullName evidence="7">Glucose-methanol-choline oxidoreductase N-terminal domain-containing protein</fullName>
    </recommendedName>
</protein>
<proteinExistence type="inferred from homology"/>
<dbReference type="GO" id="GO:0044550">
    <property type="term" value="P:secondary metabolite biosynthetic process"/>
    <property type="evidence" value="ECO:0007669"/>
    <property type="project" value="TreeGrafter"/>
</dbReference>
<keyword evidence="6" id="KW-0732">Signal</keyword>
<evidence type="ECO:0000259" key="7">
    <source>
        <dbReference type="Pfam" id="PF00732"/>
    </source>
</evidence>
<evidence type="ECO:0000256" key="1">
    <source>
        <dbReference type="ARBA" id="ARBA00001974"/>
    </source>
</evidence>
<dbReference type="AlphaFoldDB" id="A0A8J2N3J0"/>
<evidence type="ECO:0000313" key="9">
    <source>
        <dbReference type="Proteomes" id="UP000676310"/>
    </source>
</evidence>
<keyword evidence="4" id="KW-0274">FAD</keyword>
<keyword evidence="9" id="KW-1185">Reference proteome</keyword>
<feature type="domain" description="Glucose-methanol-choline oxidoreductase N-terminal" evidence="7">
    <location>
        <begin position="108"/>
        <end position="197"/>
    </location>
</feature>
<feature type="chain" id="PRO_5035240321" description="Glucose-methanol-choline oxidoreductase N-terminal domain-containing protein" evidence="6">
    <location>
        <begin position="19"/>
        <end position="301"/>
    </location>
</feature>
<dbReference type="InterPro" id="IPR036188">
    <property type="entry name" value="FAD/NAD-bd_sf"/>
</dbReference>
<dbReference type="InterPro" id="IPR012132">
    <property type="entry name" value="GMC_OxRdtase"/>
</dbReference>
<evidence type="ECO:0000256" key="2">
    <source>
        <dbReference type="ARBA" id="ARBA00010790"/>
    </source>
</evidence>
<feature type="signal peptide" evidence="6">
    <location>
        <begin position="1"/>
        <end position="18"/>
    </location>
</feature>